<gene>
    <name evidence="2" type="ORF">FHS13_001099</name>
</gene>
<dbReference type="RefSeq" id="WP_343064914.1">
    <property type="nucleotide sequence ID" value="NZ_JACHJO010000003.1"/>
</dbReference>
<comment type="caution">
    <text evidence="2">The sequence shown here is derived from an EMBL/GenBank/DDBJ whole genome shotgun (WGS) entry which is preliminary data.</text>
</comment>
<reference evidence="2 3" key="1">
    <citation type="submission" date="2020-08" db="EMBL/GenBank/DDBJ databases">
        <title>Genomic Encyclopedia of Type Strains, Phase III (KMG-III): the genomes of soil and plant-associated and newly described type strains.</title>
        <authorList>
            <person name="Whitman W."/>
        </authorList>
    </citation>
    <scope>NUCLEOTIDE SEQUENCE [LARGE SCALE GENOMIC DNA]</scope>
    <source>
        <strain evidence="2 3">CECT 8712</strain>
    </source>
</reference>
<sequence>MRPPREDRGSAELAVATPLLLLLVLFVIQAALWMHGDHVAADIARRTAEQSRTADGGTSASEALGGSLLTDLDVSVERGAEEVHVVVRAQVPSLLPGITWPVRHDSSAPVERFVPEEGTP</sequence>
<proteinExistence type="predicted"/>
<protein>
    <recommendedName>
        <fullName evidence="1">TadE-like domain-containing protein</fullName>
    </recommendedName>
</protein>
<dbReference type="EMBL" id="JACHJO010000003">
    <property type="protein sequence ID" value="MBB6119164.1"/>
    <property type="molecule type" value="Genomic_DNA"/>
</dbReference>
<keyword evidence="3" id="KW-1185">Reference proteome</keyword>
<dbReference type="AlphaFoldDB" id="A0A841IM97"/>
<dbReference type="Pfam" id="PF07811">
    <property type="entry name" value="TadE"/>
    <property type="match status" value="1"/>
</dbReference>
<dbReference type="InterPro" id="IPR012495">
    <property type="entry name" value="TadE-like_dom"/>
</dbReference>
<evidence type="ECO:0000313" key="3">
    <source>
        <dbReference type="Proteomes" id="UP000536604"/>
    </source>
</evidence>
<accession>A0A841IM97</accession>
<evidence type="ECO:0000259" key="1">
    <source>
        <dbReference type="Pfam" id="PF07811"/>
    </source>
</evidence>
<feature type="domain" description="TadE-like" evidence="1">
    <location>
        <begin position="10"/>
        <end position="48"/>
    </location>
</feature>
<evidence type="ECO:0000313" key="2">
    <source>
        <dbReference type="EMBL" id="MBB6119164.1"/>
    </source>
</evidence>
<organism evidence="2 3">
    <name type="scientific">Nocardiopsis algeriensis</name>
    <dbReference type="NCBI Taxonomy" id="1478215"/>
    <lineage>
        <taxon>Bacteria</taxon>
        <taxon>Bacillati</taxon>
        <taxon>Actinomycetota</taxon>
        <taxon>Actinomycetes</taxon>
        <taxon>Streptosporangiales</taxon>
        <taxon>Nocardiopsidaceae</taxon>
        <taxon>Nocardiopsis</taxon>
    </lineage>
</organism>
<name>A0A841IM97_9ACTN</name>
<dbReference type="Proteomes" id="UP000536604">
    <property type="component" value="Unassembled WGS sequence"/>
</dbReference>